<evidence type="ECO:0000313" key="2">
    <source>
        <dbReference type="Proteomes" id="UP000660339"/>
    </source>
</evidence>
<dbReference type="RefSeq" id="WP_166379943.1">
    <property type="nucleotide sequence ID" value="NZ_BAAATT010000005.1"/>
</dbReference>
<sequence length="115" mass="12270">MTTTLIERTATPSFTETDARAAVAAIVAAEGLPAPTHVTVFSTRRPRVGLVMASRDAVDEWAAMLGVGTYRSESNYQLDADALPMHSLLPGVVLDVFCAVAPISWRPRQTAQVSA</sequence>
<organism evidence="1 2">
    <name type="scientific">Catellatospora methionotrophica</name>
    <dbReference type="NCBI Taxonomy" id="121620"/>
    <lineage>
        <taxon>Bacteria</taxon>
        <taxon>Bacillati</taxon>
        <taxon>Actinomycetota</taxon>
        <taxon>Actinomycetes</taxon>
        <taxon>Micromonosporales</taxon>
        <taxon>Micromonosporaceae</taxon>
        <taxon>Catellatospora</taxon>
    </lineage>
</organism>
<accession>A0A8J3LBX7</accession>
<keyword evidence="2" id="KW-1185">Reference proteome</keyword>
<dbReference type="AlphaFoldDB" id="A0A8J3LBX7"/>
<protein>
    <submittedName>
        <fullName evidence="1">Uncharacterized protein</fullName>
    </submittedName>
</protein>
<dbReference type="EMBL" id="BONJ01000020">
    <property type="protein sequence ID" value="GIG15539.1"/>
    <property type="molecule type" value="Genomic_DNA"/>
</dbReference>
<reference evidence="1" key="1">
    <citation type="submission" date="2021-01" db="EMBL/GenBank/DDBJ databases">
        <title>Whole genome shotgun sequence of Catellatospora methionotrophica NBRC 14553.</title>
        <authorList>
            <person name="Komaki H."/>
            <person name="Tamura T."/>
        </authorList>
    </citation>
    <scope>NUCLEOTIDE SEQUENCE</scope>
    <source>
        <strain evidence="1">NBRC 14553</strain>
    </source>
</reference>
<proteinExistence type="predicted"/>
<gene>
    <name evidence="1" type="ORF">Cme02nite_38710</name>
</gene>
<name>A0A8J3LBX7_9ACTN</name>
<dbReference type="Proteomes" id="UP000660339">
    <property type="component" value="Unassembled WGS sequence"/>
</dbReference>
<comment type="caution">
    <text evidence="1">The sequence shown here is derived from an EMBL/GenBank/DDBJ whole genome shotgun (WGS) entry which is preliminary data.</text>
</comment>
<evidence type="ECO:0000313" key="1">
    <source>
        <dbReference type="EMBL" id="GIG15539.1"/>
    </source>
</evidence>